<accession>A0ABP7I4Y6</accession>
<comment type="caution">
    <text evidence="1">The sequence shown here is derived from an EMBL/GenBank/DDBJ whole genome shotgun (WGS) entry which is preliminary data.</text>
</comment>
<gene>
    <name evidence="1" type="ORF">GCM10022403_049700</name>
</gene>
<evidence type="ECO:0000313" key="1">
    <source>
        <dbReference type="EMBL" id="GAA3809834.1"/>
    </source>
</evidence>
<dbReference type="EMBL" id="BAABDE010000020">
    <property type="protein sequence ID" value="GAA3809834.1"/>
    <property type="molecule type" value="Genomic_DNA"/>
</dbReference>
<sequence>MKFLIQNCIANSCAVEPDADTWAALPHLTLPVPVAAGGSVVDDPADGWELAFEPQAVRSRAPETTAEPTARVRSLLFR</sequence>
<protein>
    <submittedName>
        <fullName evidence="1">Uncharacterized protein</fullName>
    </submittedName>
</protein>
<proteinExistence type="predicted"/>
<keyword evidence="2" id="KW-1185">Reference proteome</keyword>
<organism evidence="1 2">
    <name type="scientific">Streptomyces coacervatus</name>
    <dbReference type="NCBI Taxonomy" id="647381"/>
    <lineage>
        <taxon>Bacteria</taxon>
        <taxon>Bacillati</taxon>
        <taxon>Actinomycetota</taxon>
        <taxon>Actinomycetes</taxon>
        <taxon>Kitasatosporales</taxon>
        <taxon>Streptomycetaceae</taxon>
        <taxon>Streptomyces</taxon>
    </lineage>
</organism>
<reference evidence="2" key="1">
    <citation type="journal article" date="2019" name="Int. J. Syst. Evol. Microbiol.">
        <title>The Global Catalogue of Microorganisms (GCM) 10K type strain sequencing project: providing services to taxonomists for standard genome sequencing and annotation.</title>
        <authorList>
            <consortium name="The Broad Institute Genomics Platform"/>
            <consortium name="The Broad Institute Genome Sequencing Center for Infectious Disease"/>
            <person name="Wu L."/>
            <person name="Ma J."/>
        </authorList>
    </citation>
    <scope>NUCLEOTIDE SEQUENCE [LARGE SCALE GENOMIC DNA]</scope>
    <source>
        <strain evidence="2">JCM 17138</strain>
    </source>
</reference>
<dbReference type="Proteomes" id="UP001501009">
    <property type="component" value="Unassembled WGS sequence"/>
</dbReference>
<evidence type="ECO:0000313" key="2">
    <source>
        <dbReference type="Proteomes" id="UP001501009"/>
    </source>
</evidence>
<name>A0ABP7I4Y6_9ACTN</name>